<dbReference type="SUPFAM" id="SSF53328">
    <property type="entry name" value="Formyltransferase"/>
    <property type="match status" value="1"/>
</dbReference>
<evidence type="ECO:0000256" key="1">
    <source>
        <dbReference type="ARBA" id="ARBA00010699"/>
    </source>
</evidence>
<dbReference type="EC" id="2.1.2.9" evidence="2 5"/>
<comment type="function">
    <text evidence="5">Attaches a formyl group to the free amino group of methionyl-tRNA(fMet). The formyl group appears to play a dual role in the initiator identity of N-formylmethionyl-tRNA by promoting its recognition by IF2 and preventing the misappropriation of this tRNA by the elongation apparatus.</text>
</comment>
<accession>A0A857N6X4</accession>
<feature type="domain" description="Formyl transferase N-terminal" evidence="6">
    <location>
        <begin position="6"/>
        <end position="176"/>
    </location>
</feature>
<evidence type="ECO:0000256" key="4">
    <source>
        <dbReference type="ARBA" id="ARBA00022917"/>
    </source>
</evidence>
<evidence type="ECO:0000313" key="9">
    <source>
        <dbReference type="Proteomes" id="UP000463983"/>
    </source>
</evidence>
<evidence type="ECO:0000259" key="6">
    <source>
        <dbReference type="Pfam" id="PF00551"/>
    </source>
</evidence>
<evidence type="ECO:0000256" key="5">
    <source>
        <dbReference type="HAMAP-Rule" id="MF_00182"/>
    </source>
</evidence>
<gene>
    <name evidence="5" type="primary">fmt</name>
    <name evidence="8" type="ORF">MICH65_0783</name>
</gene>
<evidence type="ECO:0000259" key="7">
    <source>
        <dbReference type="Pfam" id="PF02911"/>
    </source>
</evidence>
<dbReference type="CDD" id="cd08704">
    <property type="entry name" value="Met_tRNA_FMT_C"/>
    <property type="match status" value="1"/>
</dbReference>
<dbReference type="PANTHER" id="PTHR11138">
    <property type="entry name" value="METHIONYL-TRNA FORMYLTRANSFERASE"/>
    <property type="match status" value="1"/>
</dbReference>
<protein>
    <recommendedName>
        <fullName evidence="2 5">Methionyl-tRNA formyltransferase</fullName>
        <ecNumber evidence="2 5">2.1.2.9</ecNumber>
    </recommendedName>
</protein>
<feature type="binding site" evidence="5">
    <location>
        <begin position="113"/>
        <end position="116"/>
    </location>
    <ligand>
        <name>(6S)-5,6,7,8-tetrahydrofolate</name>
        <dbReference type="ChEBI" id="CHEBI:57453"/>
    </ligand>
</feature>
<evidence type="ECO:0000256" key="2">
    <source>
        <dbReference type="ARBA" id="ARBA00012261"/>
    </source>
</evidence>
<dbReference type="PANTHER" id="PTHR11138:SF5">
    <property type="entry name" value="METHIONYL-TRNA FORMYLTRANSFERASE, MITOCHONDRIAL"/>
    <property type="match status" value="1"/>
</dbReference>
<organism evidence="8 9">
    <name type="scientific">Candidatus Chazhemtobacterium aquaticus</name>
    <dbReference type="NCBI Taxonomy" id="2715735"/>
    <lineage>
        <taxon>Bacteria</taxon>
        <taxon>Candidatus Chazhemtobacteraceae</taxon>
        <taxon>Candidatus Chazhemtobacterium</taxon>
    </lineage>
</organism>
<keyword evidence="9" id="KW-1185">Reference proteome</keyword>
<sequence>MVFNLVYFGSPSFSADILKSLITKPIGNIKVVAVVTNPDRPTGRHQLLTPSPIAQLAQQHHLPVFKPDKLDSSNLAHLKLLNPHLFLIAAYGKIIPPEWLDLPQIAPLNLHFSLLPQYRGALCIHQAIKNQDRHTGVTLMEVDPELDHGPIIAQVKQSISISDDTASLTKKLTRKAIQLTKVVLPAYLNWHQHKKTTPNTPGIKIYLPPKTQDHTQASYTPSTSFLNHANAHIPWSNLQQAINGYQSAATHALIRSLNPQPGAWTDIDQQPLKILSTTLNQDHLRIDKVQLPGKNPITWTQFLSGHPLKI</sequence>
<dbReference type="Pfam" id="PF02911">
    <property type="entry name" value="Formyl_trans_C"/>
    <property type="match status" value="1"/>
</dbReference>
<keyword evidence="4 5" id="KW-0648">Protein biosynthesis</keyword>
<dbReference type="InterPro" id="IPR044135">
    <property type="entry name" value="Met-tRNA-FMT_C"/>
</dbReference>
<dbReference type="InterPro" id="IPR005794">
    <property type="entry name" value="Fmt"/>
</dbReference>
<dbReference type="InterPro" id="IPR005793">
    <property type="entry name" value="Formyl_trans_C"/>
</dbReference>
<comment type="catalytic activity">
    <reaction evidence="5">
        <text>L-methionyl-tRNA(fMet) + (6R)-10-formyltetrahydrofolate = N-formyl-L-methionyl-tRNA(fMet) + (6S)-5,6,7,8-tetrahydrofolate + H(+)</text>
        <dbReference type="Rhea" id="RHEA:24380"/>
        <dbReference type="Rhea" id="RHEA-COMP:9952"/>
        <dbReference type="Rhea" id="RHEA-COMP:9953"/>
        <dbReference type="ChEBI" id="CHEBI:15378"/>
        <dbReference type="ChEBI" id="CHEBI:57453"/>
        <dbReference type="ChEBI" id="CHEBI:78530"/>
        <dbReference type="ChEBI" id="CHEBI:78844"/>
        <dbReference type="ChEBI" id="CHEBI:195366"/>
        <dbReference type="EC" id="2.1.2.9"/>
    </reaction>
</comment>
<reference evidence="9" key="1">
    <citation type="journal article" date="2020" name="Microorganisms">
        <title>Complete Genome of a Member of a New Bacterial Lineage in the Microgenomates Group Reveals an Unusual Nucleotide Composition Disparity Between Two Strands of DNA and Limited Metabolic Potential.</title>
        <authorList>
            <person name="Kadnikov V.V."/>
            <person name="Mardanov A.V."/>
            <person name="Beletsky A.V."/>
            <person name="Karnachuk O.V."/>
            <person name="Ravin N.V."/>
        </authorList>
    </citation>
    <scope>NUCLEOTIDE SEQUENCE [LARGE SCALE GENOMIC DNA]</scope>
</reference>
<dbReference type="KEGG" id="caqa:MICH65_0783"/>
<dbReference type="InterPro" id="IPR036477">
    <property type="entry name" value="Formyl_transf_N_sf"/>
</dbReference>
<dbReference type="InterPro" id="IPR002376">
    <property type="entry name" value="Formyl_transf_N"/>
</dbReference>
<dbReference type="Gene3D" id="3.40.50.12230">
    <property type="match status" value="1"/>
</dbReference>
<name>A0A857N6X4_9BACT</name>
<dbReference type="GO" id="GO:0005829">
    <property type="term" value="C:cytosol"/>
    <property type="evidence" value="ECO:0007669"/>
    <property type="project" value="TreeGrafter"/>
</dbReference>
<dbReference type="GO" id="GO:0004479">
    <property type="term" value="F:methionyl-tRNA formyltransferase activity"/>
    <property type="evidence" value="ECO:0007669"/>
    <property type="project" value="UniProtKB-UniRule"/>
</dbReference>
<dbReference type="Proteomes" id="UP000463983">
    <property type="component" value="Chromosome"/>
</dbReference>
<comment type="similarity">
    <text evidence="1 5">Belongs to the Fmt family.</text>
</comment>
<dbReference type="InterPro" id="IPR041711">
    <property type="entry name" value="Met-tRNA-FMT_N"/>
</dbReference>
<dbReference type="HAMAP" id="MF_00182">
    <property type="entry name" value="Formyl_trans"/>
    <property type="match status" value="1"/>
</dbReference>
<dbReference type="CDD" id="cd08646">
    <property type="entry name" value="FMT_core_Met-tRNA-FMT_N"/>
    <property type="match status" value="1"/>
</dbReference>
<proteinExistence type="inferred from homology"/>
<feature type="domain" description="Formyl transferase C-terminal" evidence="7">
    <location>
        <begin position="250"/>
        <end position="281"/>
    </location>
</feature>
<evidence type="ECO:0000313" key="8">
    <source>
        <dbReference type="EMBL" id="QHO63764.1"/>
    </source>
</evidence>
<dbReference type="AlphaFoldDB" id="A0A857N6X4"/>
<dbReference type="EMBL" id="CP047901">
    <property type="protein sequence ID" value="QHO63764.1"/>
    <property type="molecule type" value="Genomic_DNA"/>
</dbReference>
<dbReference type="SUPFAM" id="SSF50486">
    <property type="entry name" value="FMT C-terminal domain-like"/>
    <property type="match status" value="1"/>
</dbReference>
<keyword evidence="3 5" id="KW-0808">Transferase</keyword>
<dbReference type="RefSeq" id="WP_161932125.1">
    <property type="nucleotide sequence ID" value="NZ_CP047901.1"/>
</dbReference>
<dbReference type="InterPro" id="IPR011034">
    <property type="entry name" value="Formyl_transferase-like_C_sf"/>
</dbReference>
<evidence type="ECO:0000256" key="3">
    <source>
        <dbReference type="ARBA" id="ARBA00022679"/>
    </source>
</evidence>
<dbReference type="Pfam" id="PF00551">
    <property type="entry name" value="Formyl_trans_N"/>
    <property type="match status" value="1"/>
</dbReference>